<comment type="caution">
    <text evidence="1">The sequence shown here is derived from an EMBL/GenBank/DDBJ whole genome shotgun (WGS) entry which is preliminary data.</text>
</comment>
<keyword evidence="2" id="KW-1185">Reference proteome</keyword>
<accession>A0ABD3M5J9</accession>
<dbReference type="EMBL" id="JALLBG020000240">
    <property type="protein sequence ID" value="KAL3758123.1"/>
    <property type="molecule type" value="Genomic_DNA"/>
</dbReference>
<dbReference type="SUPFAM" id="SSF56349">
    <property type="entry name" value="DNA breaking-rejoining enzymes"/>
    <property type="match status" value="1"/>
</dbReference>
<evidence type="ECO:0000313" key="1">
    <source>
        <dbReference type="EMBL" id="KAL3758123.1"/>
    </source>
</evidence>
<evidence type="ECO:0000313" key="2">
    <source>
        <dbReference type="Proteomes" id="UP001530293"/>
    </source>
</evidence>
<sequence>MKAQTKRRYKAILCEFMSFRDGVVYPIDIDFPRDKLLSITDTDVVSYLNLKAYGKAEVGDLDRPTCGRCDSIKFYKKAISHFMPRKFVPWDDITLVGNPTMSSAVRTMIKDVKQFEARKEGAPSNVRRPLEGDEMRDIFVAAHNMSSLQVSSMMLAVLTLQWQFITRIDDVMKLATDTVGLPQPDPFAAMDPLLCPMLRLGIYLEYVGTHGDLLFPQSNKSSADKLCTLFGSKFFTSLKEGKLGTHSVRKGATTFAGKAGLPKEWIEQRGRWKGKERVVDRYIDDEKPYPDARVAGVLCGPRGPCKYAVKDGMAVSTDFLEEITPNACAVLGVDVARVLALPLLWASYERTFTAQGVELTIMPERLAEKIKRSWICSGGLVDVGRCRRGTKA</sequence>
<protein>
    <submittedName>
        <fullName evidence="1">Uncharacterized protein</fullName>
    </submittedName>
</protein>
<dbReference type="Proteomes" id="UP001530293">
    <property type="component" value="Unassembled WGS sequence"/>
</dbReference>
<gene>
    <name evidence="1" type="ORF">ACHAWU_004204</name>
</gene>
<organism evidence="1 2">
    <name type="scientific">Discostella pseudostelligera</name>
    <dbReference type="NCBI Taxonomy" id="259834"/>
    <lineage>
        <taxon>Eukaryota</taxon>
        <taxon>Sar</taxon>
        <taxon>Stramenopiles</taxon>
        <taxon>Ochrophyta</taxon>
        <taxon>Bacillariophyta</taxon>
        <taxon>Coscinodiscophyceae</taxon>
        <taxon>Thalassiosirophycidae</taxon>
        <taxon>Stephanodiscales</taxon>
        <taxon>Stephanodiscaceae</taxon>
        <taxon>Discostella</taxon>
    </lineage>
</organism>
<proteinExistence type="predicted"/>
<dbReference type="AlphaFoldDB" id="A0ABD3M5J9"/>
<name>A0ABD3M5J9_9STRA</name>
<dbReference type="InterPro" id="IPR011010">
    <property type="entry name" value="DNA_brk_join_enz"/>
</dbReference>
<reference evidence="1 2" key="1">
    <citation type="submission" date="2024-10" db="EMBL/GenBank/DDBJ databases">
        <title>Updated reference genomes for cyclostephanoid diatoms.</title>
        <authorList>
            <person name="Roberts W.R."/>
            <person name="Alverson A.J."/>
        </authorList>
    </citation>
    <scope>NUCLEOTIDE SEQUENCE [LARGE SCALE GENOMIC DNA]</scope>
    <source>
        <strain evidence="1 2">AJA232-27</strain>
    </source>
</reference>